<dbReference type="Proteomes" id="UP000380867">
    <property type="component" value="Unassembled WGS sequence"/>
</dbReference>
<dbReference type="AlphaFoldDB" id="A0A5M4FAI2"/>
<reference evidence="2" key="1">
    <citation type="submission" date="2019-09" db="EMBL/GenBank/DDBJ databases">
        <authorList>
            <person name="Li J."/>
        </authorList>
    </citation>
    <scope>NUCLEOTIDE SEQUENCE [LARGE SCALE GENOMIC DNA]</scope>
    <source>
        <strain evidence="2">JCM 14732</strain>
    </source>
</reference>
<feature type="region of interest" description="Disordered" evidence="1">
    <location>
        <begin position="26"/>
        <end position="77"/>
    </location>
</feature>
<name>A0A5M4FAI2_9ACTN</name>
<evidence type="ECO:0000256" key="1">
    <source>
        <dbReference type="SAM" id="MobiDB-lite"/>
    </source>
</evidence>
<accession>A0A5M4FAI2</accession>
<protein>
    <submittedName>
        <fullName evidence="2">Uncharacterized protein</fullName>
    </submittedName>
</protein>
<dbReference type="EMBL" id="SDPQ02000003">
    <property type="protein sequence ID" value="KAA1395351.1"/>
    <property type="molecule type" value="Genomic_DNA"/>
</dbReference>
<evidence type="ECO:0000313" key="3">
    <source>
        <dbReference type="Proteomes" id="UP000380867"/>
    </source>
</evidence>
<evidence type="ECO:0000313" key="2">
    <source>
        <dbReference type="EMBL" id="KAA1395351.1"/>
    </source>
</evidence>
<dbReference type="OrthoDB" id="3784097at2"/>
<proteinExistence type="predicted"/>
<organism evidence="2 3">
    <name type="scientific">Aeromicrobium ginsengisoli</name>
    <dbReference type="NCBI Taxonomy" id="363867"/>
    <lineage>
        <taxon>Bacteria</taxon>
        <taxon>Bacillati</taxon>
        <taxon>Actinomycetota</taxon>
        <taxon>Actinomycetes</taxon>
        <taxon>Propionibacteriales</taxon>
        <taxon>Nocardioidaceae</taxon>
        <taxon>Aeromicrobium</taxon>
    </lineage>
</organism>
<gene>
    <name evidence="2" type="ORF">ESP70_014405</name>
</gene>
<keyword evidence="3" id="KW-1185">Reference proteome</keyword>
<sequence length="231" mass="23519">MKQQIAAGILAISMVGGVGTGVVAHQLKPDPKADPRTTPSATATTKKTDKPKSTKTANPPPGTGGRTKTSEPPKLPLAPVGALRIIPGAVGPVRVGMSKQDAYATGYFDADVSVPACNRTDDLAWKAGYSDQLDVHTNDDGSVSAIGIRGAGPRTRSGLGVGSTYESVQGVLGQVAPEAAGFDQTGLFVSEGAGWIGFLFNATPDAVAPTDTVTFVEVTSGERPGLTRSGC</sequence>
<dbReference type="RefSeq" id="WP_149690017.1">
    <property type="nucleotide sequence ID" value="NZ_SDPQ02000003.1"/>
</dbReference>
<comment type="caution">
    <text evidence="2">The sequence shown here is derived from an EMBL/GenBank/DDBJ whole genome shotgun (WGS) entry which is preliminary data.</text>
</comment>